<name>B9TIY3_RICCO</name>
<keyword evidence="2" id="KW-1185">Reference proteome</keyword>
<evidence type="ECO:0000313" key="2">
    <source>
        <dbReference type="Proteomes" id="UP000008311"/>
    </source>
</evidence>
<accession>B9TIY3</accession>
<evidence type="ECO:0000313" key="1">
    <source>
        <dbReference type="EMBL" id="EEF24181.1"/>
    </source>
</evidence>
<organism evidence="1 2">
    <name type="scientific">Ricinus communis</name>
    <name type="common">Castor bean</name>
    <dbReference type="NCBI Taxonomy" id="3988"/>
    <lineage>
        <taxon>Eukaryota</taxon>
        <taxon>Viridiplantae</taxon>
        <taxon>Streptophyta</taxon>
        <taxon>Embryophyta</taxon>
        <taxon>Tracheophyta</taxon>
        <taxon>Spermatophyta</taxon>
        <taxon>Magnoliopsida</taxon>
        <taxon>eudicotyledons</taxon>
        <taxon>Gunneridae</taxon>
        <taxon>Pentapetalae</taxon>
        <taxon>rosids</taxon>
        <taxon>fabids</taxon>
        <taxon>Malpighiales</taxon>
        <taxon>Euphorbiaceae</taxon>
        <taxon>Acalyphoideae</taxon>
        <taxon>Acalypheae</taxon>
        <taxon>Ricinus</taxon>
    </lineage>
</organism>
<proteinExistence type="predicted"/>
<protein>
    <submittedName>
        <fullName evidence="1">Uncharacterized protein</fullName>
    </submittedName>
</protein>
<reference evidence="2" key="1">
    <citation type="journal article" date="2010" name="Nat. Biotechnol.">
        <title>Draft genome sequence of the oilseed species Ricinus communis.</title>
        <authorList>
            <person name="Chan A.P."/>
            <person name="Crabtree J."/>
            <person name="Zhao Q."/>
            <person name="Lorenzi H."/>
            <person name="Orvis J."/>
            <person name="Puiu D."/>
            <person name="Melake-Berhan A."/>
            <person name="Jones K.M."/>
            <person name="Redman J."/>
            <person name="Chen G."/>
            <person name="Cahoon E.B."/>
            <person name="Gedil M."/>
            <person name="Stanke M."/>
            <person name="Haas B.J."/>
            <person name="Wortman J.R."/>
            <person name="Fraser-Liggett C.M."/>
            <person name="Ravel J."/>
            <person name="Rabinowicz P.D."/>
        </authorList>
    </citation>
    <scope>NUCLEOTIDE SEQUENCE [LARGE SCALE GENOMIC DNA]</scope>
    <source>
        <strain evidence="2">cv. Hale</strain>
    </source>
</reference>
<dbReference type="AlphaFoldDB" id="B9TIY3"/>
<feature type="non-terminal residue" evidence="1">
    <location>
        <position position="286"/>
    </location>
</feature>
<dbReference type="EMBL" id="EQ983158">
    <property type="protein sequence ID" value="EEF24181.1"/>
    <property type="molecule type" value="Genomic_DNA"/>
</dbReference>
<dbReference type="Proteomes" id="UP000008311">
    <property type="component" value="Unassembled WGS sequence"/>
</dbReference>
<sequence>MLAAFQRPAIVAGLGAQAPGVRGFAALGVVAALHEALVALIREVGQRVLHPALAHQPPRQQLAQVVFHRDGRQAHRRPASRLPALLLLDCLGHGFGRGHGRRRRMGVHVGLQFIDGEHPLGHIGEVIVVTVHAEVAIAGLPRSLAGGAMELRQRLHVLAARERQHALFAHEQIGVARLQAGVVAREGLHGAGIGLHGGLVITPAQRQLGAHPPGKRRVLTARQRRRQFIAARAIGQCGHTISAVDLFQPAPLERIDQVHQDRARFERIAARRIGVPGRTAGGRSGI</sequence>
<gene>
    <name evidence="1" type="ORF">RCOM_1852980</name>
</gene>
<dbReference type="InParanoid" id="B9TIY3"/>